<feature type="transmembrane region" description="Helical" evidence="1">
    <location>
        <begin position="140"/>
        <end position="156"/>
    </location>
</feature>
<name>A0A1G1VAT2_9BACT</name>
<evidence type="ECO:0000256" key="1">
    <source>
        <dbReference type="SAM" id="Phobius"/>
    </source>
</evidence>
<reference evidence="2 3" key="1">
    <citation type="journal article" date="2016" name="Nat. Commun.">
        <title>Thousands of microbial genomes shed light on interconnected biogeochemical processes in an aquifer system.</title>
        <authorList>
            <person name="Anantharaman K."/>
            <person name="Brown C.T."/>
            <person name="Hug L.A."/>
            <person name="Sharon I."/>
            <person name="Castelle C.J."/>
            <person name="Probst A.J."/>
            <person name="Thomas B.C."/>
            <person name="Singh A."/>
            <person name="Wilkins M.J."/>
            <person name="Karaoz U."/>
            <person name="Brodie E.L."/>
            <person name="Williams K.H."/>
            <person name="Hubbard S.S."/>
            <person name="Banfield J.F."/>
        </authorList>
    </citation>
    <scope>NUCLEOTIDE SEQUENCE [LARGE SCALE GENOMIC DNA]</scope>
</reference>
<proteinExistence type="predicted"/>
<evidence type="ECO:0000313" key="3">
    <source>
        <dbReference type="Proteomes" id="UP000178272"/>
    </source>
</evidence>
<feature type="transmembrane region" description="Helical" evidence="1">
    <location>
        <begin position="7"/>
        <end position="27"/>
    </location>
</feature>
<comment type="caution">
    <text evidence="2">The sequence shown here is derived from an EMBL/GenBank/DDBJ whole genome shotgun (WGS) entry which is preliminary data.</text>
</comment>
<gene>
    <name evidence="2" type="ORF">A3F61_02830</name>
</gene>
<feature type="transmembrane region" description="Helical" evidence="1">
    <location>
        <begin position="327"/>
        <end position="344"/>
    </location>
</feature>
<feature type="transmembrane region" description="Helical" evidence="1">
    <location>
        <begin position="163"/>
        <end position="187"/>
    </location>
</feature>
<feature type="transmembrane region" description="Helical" evidence="1">
    <location>
        <begin position="302"/>
        <end position="321"/>
    </location>
</feature>
<protein>
    <recommendedName>
        <fullName evidence="4">Glycosyltransferase RgtA/B/C/D-like domain-containing protein</fullName>
    </recommendedName>
</protein>
<dbReference type="AlphaFoldDB" id="A0A1G1VAT2"/>
<feature type="transmembrane region" description="Helical" evidence="1">
    <location>
        <begin position="85"/>
        <end position="103"/>
    </location>
</feature>
<feature type="transmembrane region" description="Helical" evidence="1">
    <location>
        <begin position="270"/>
        <end position="290"/>
    </location>
</feature>
<sequence>MLSSLKFLLPIFVLVLFFYYKILGVYFSQDDFFHITISQTDGTVRGFLNLFGFYPFEERGIAFYRPVFREAFFNIFYSIFGLNQLPYRIFQLALHFINIVLVYTFAQKWLEDKRISVLAALLFSIASANVATLYYLTGGVQVLGATVFILLTLLFYEKHTRWAFLTFLIALASHELAVVVPLLLTVINWRRALPFVVLTLIYLYLEFTIIGFSKEEMQYQAVISLPKLINTYAWYTGWALGLPEMLIDFVRSGLQLNPSLMRYWGDYFKIIFPTFFIALFGLLYLTSYLFLKKREALLNKKVFLLIIWFVAGLLPVAILPWHKSTYYLYPVLAAFSILVSYIVFKFIENTKKLPTRIVVAFLVGALFILNATSVTLGDSTYWAATRGRLAEKLIGQISAQYPTLPKGAVFYIKNDPNYPFVAKDWGGTSKQASIILNREDALRLYYQDPAITVYYEDMDNPSDTSTRFEITAKLN</sequence>
<organism evidence="2 3">
    <name type="scientific">Candidatus Blackburnbacteria bacterium RIFCSPHIGHO2_12_FULL_41_13b</name>
    <dbReference type="NCBI Taxonomy" id="1797517"/>
    <lineage>
        <taxon>Bacteria</taxon>
        <taxon>Candidatus Blackburniibacteriota</taxon>
    </lineage>
</organism>
<feature type="transmembrane region" description="Helical" evidence="1">
    <location>
        <begin position="356"/>
        <end position="376"/>
    </location>
</feature>
<keyword evidence="1" id="KW-1133">Transmembrane helix</keyword>
<accession>A0A1G1VAT2</accession>
<keyword evidence="1" id="KW-0472">Membrane</keyword>
<feature type="transmembrane region" description="Helical" evidence="1">
    <location>
        <begin position="193"/>
        <end position="212"/>
    </location>
</feature>
<evidence type="ECO:0008006" key="4">
    <source>
        <dbReference type="Google" id="ProtNLM"/>
    </source>
</evidence>
<dbReference type="STRING" id="1797517.A3F61_02830"/>
<dbReference type="EMBL" id="MHCA01000020">
    <property type="protein sequence ID" value="OGY12381.1"/>
    <property type="molecule type" value="Genomic_DNA"/>
</dbReference>
<keyword evidence="1" id="KW-0812">Transmembrane</keyword>
<evidence type="ECO:0000313" key="2">
    <source>
        <dbReference type="EMBL" id="OGY12381.1"/>
    </source>
</evidence>
<dbReference type="Proteomes" id="UP000178272">
    <property type="component" value="Unassembled WGS sequence"/>
</dbReference>